<dbReference type="EMBL" id="LAZR01038236">
    <property type="protein sequence ID" value="KKL20084.1"/>
    <property type="molecule type" value="Genomic_DNA"/>
</dbReference>
<dbReference type="AlphaFoldDB" id="A0A0F9BDR7"/>
<gene>
    <name evidence="1" type="ORF">LCGC14_2459000</name>
</gene>
<proteinExistence type="predicted"/>
<sequence>MTIQDNIDLQRLITPQVLVAIQDDGPISVQELCDRFDDAPEYIIKRAFWTLVGRGQARLNNDFDAAVVE</sequence>
<accession>A0A0F9BDR7</accession>
<reference evidence="1" key="1">
    <citation type="journal article" date="2015" name="Nature">
        <title>Complex archaea that bridge the gap between prokaryotes and eukaryotes.</title>
        <authorList>
            <person name="Spang A."/>
            <person name="Saw J.H."/>
            <person name="Jorgensen S.L."/>
            <person name="Zaremba-Niedzwiedzka K."/>
            <person name="Martijn J."/>
            <person name="Lind A.E."/>
            <person name="van Eijk R."/>
            <person name="Schleper C."/>
            <person name="Guy L."/>
            <person name="Ettema T.J."/>
        </authorList>
    </citation>
    <scope>NUCLEOTIDE SEQUENCE</scope>
</reference>
<protein>
    <submittedName>
        <fullName evidence="1">Uncharacterized protein</fullName>
    </submittedName>
</protein>
<name>A0A0F9BDR7_9ZZZZ</name>
<organism evidence="1">
    <name type="scientific">marine sediment metagenome</name>
    <dbReference type="NCBI Taxonomy" id="412755"/>
    <lineage>
        <taxon>unclassified sequences</taxon>
        <taxon>metagenomes</taxon>
        <taxon>ecological metagenomes</taxon>
    </lineage>
</organism>
<evidence type="ECO:0000313" key="1">
    <source>
        <dbReference type="EMBL" id="KKL20084.1"/>
    </source>
</evidence>
<comment type="caution">
    <text evidence="1">The sequence shown here is derived from an EMBL/GenBank/DDBJ whole genome shotgun (WGS) entry which is preliminary data.</text>
</comment>